<keyword evidence="2" id="KW-0812">Transmembrane</keyword>
<feature type="chain" id="PRO_5022858977" evidence="3">
    <location>
        <begin position="33"/>
        <end position="267"/>
    </location>
</feature>
<feature type="region of interest" description="Disordered" evidence="1">
    <location>
        <begin position="234"/>
        <end position="267"/>
    </location>
</feature>
<dbReference type="Gene3D" id="2.60.120.260">
    <property type="entry name" value="Galactose-binding domain-like"/>
    <property type="match status" value="1"/>
</dbReference>
<feature type="region of interest" description="Disordered" evidence="1">
    <location>
        <begin position="164"/>
        <end position="200"/>
    </location>
</feature>
<evidence type="ECO:0000256" key="1">
    <source>
        <dbReference type="SAM" id="MobiDB-lite"/>
    </source>
</evidence>
<proteinExistence type="predicted"/>
<organism evidence="4 5">
    <name type="scientific">Coprinopsis marcescibilis</name>
    <name type="common">Agaric fungus</name>
    <name type="synonym">Psathyrella marcescibilis</name>
    <dbReference type="NCBI Taxonomy" id="230819"/>
    <lineage>
        <taxon>Eukaryota</taxon>
        <taxon>Fungi</taxon>
        <taxon>Dikarya</taxon>
        <taxon>Basidiomycota</taxon>
        <taxon>Agaricomycotina</taxon>
        <taxon>Agaricomycetes</taxon>
        <taxon>Agaricomycetidae</taxon>
        <taxon>Agaricales</taxon>
        <taxon>Agaricineae</taxon>
        <taxon>Psathyrellaceae</taxon>
        <taxon>Coprinopsis</taxon>
    </lineage>
</organism>
<protein>
    <submittedName>
        <fullName evidence="4">Uncharacterized protein</fullName>
    </submittedName>
</protein>
<keyword evidence="2" id="KW-1133">Transmembrane helix</keyword>
<evidence type="ECO:0000256" key="2">
    <source>
        <dbReference type="SAM" id="Phobius"/>
    </source>
</evidence>
<dbReference type="STRING" id="230819.A0A5C3KWI7"/>
<evidence type="ECO:0000256" key="3">
    <source>
        <dbReference type="SAM" id="SignalP"/>
    </source>
</evidence>
<evidence type="ECO:0000313" key="5">
    <source>
        <dbReference type="Proteomes" id="UP000307440"/>
    </source>
</evidence>
<dbReference type="Proteomes" id="UP000307440">
    <property type="component" value="Unassembled WGS sequence"/>
</dbReference>
<name>A0A5C3KWI7_COPMA</name>
<feature type="non-terminal residue" evidence="4">
    <location>
        <position position="267"/>
    </location>
</feature>
<dbReference type="OrthoDB" id="3234968at2759"/>
<dbReference type="EMBL" id="ML210196">
    <property type="protein sequence ID" value="TFK24697.1"/>
    <property type="molecule type" value="Genomic_DNA"/>
</dbReference>
<gene>
    <name evidence="4" type="ORF">FA15DRAFT_669274</name>
</gene>
<keyword evidence="3" id="KW-0732">Signal</keyword>
<dbReference type="AlphaFoldDB" id="A0A5C3KWI7"/>
<reference evidence="4 5" key="1">
    <citation type="journal article" date="2019" name="Nat. Ecol. Evol.">
        <title>Megaphylogeny resolves global patterns of mushroom evolution.</title>
        <authorList>
            <person name="Varga T."/>
            <person name="Krizsan K."/>
            <person name="Foldi C."/>
            <person name="Dima B."/>
            <person name="Sanchez-Garcia M."/>
            <person name="Sanchez-Ramirez S."/>
            <person name="Szollosi G.J."/>
            <person name="Szarkandi J.G."/>
            <person name="Papp V."/>
            <person name="Albert L."/>
            <person name="Andreopoulos W."/>
            <person name="Angelini C."/>
            <person name="Antonin V."/>
            <person name="Barry K.W."/>
            <person name="Bougher N.L."/>
            <person name="Buchanan P."/>
            <person name="Buyck B."/>
            <person name="Bense V."/>
            <person name="Catcheside P."/>
            <person name="Chovatia M."/>
            <person name="Cooper J."/>
            <person name="Damon W."/>
            <person name="Desjardin D."/>
            <person name="Finy P."/>
            <person name="Geml J."/>
            <person name="Haridas S."/>
            <person name="Hughes K."/>
            <person name="Justo A."/>
            <person name="Karasinski D."/>
            <person name="Kautmanova I."/>
            <person name="Kiss B."/>
            <person name="Kocsube S."/>
            <person name="Kotiranta H."/>
            <person name="LaButti K.M."/>
            <person name="Lechner B.E."/>
            <person name="Liimatainen K."/>
            <person name="Lipzen A."/>
            <person name="Lukacs Z."/>
            <person name="Mihaltcheva S."/>
            <person name="Morgado L.N."/>
            <person name="Niskanen T."/>
            <person name="Noordeloos M.E."/>
            <person name="Ohm R.A."/>
            <person name="Ortiz-Santana B."/>
            <person name="Ovrebo C."/>
            <person name="Racz N."/>
            <person name="Riley R."/>
            <person name="Savchenko A."/>
            <person name="Shiryaev A."/>
            <person name="Soop K."/>
            <person name="Spirin V."/>
            <person name="Szebenyi C."/>
            <person name="Tomsovsky M."/>
            <person name="Tulloss R.E."/>
            <person name="Uehling J."/>
            <person name="Grigoriev I.V."/>
            <person name="Vagvolgyi C."/>
            <person name="Papp T."/>
            <person name="Martin F.M."/>
            <person name="Miettinen O."/>
            <person name="Hibbett D.S."/>
            <person name="Nagy L.G."/>
        </authorList>
    </citation>
    <scope>NUCLEOTIDE SEQUENCE [LARGE SCALE GENOMIC DNA]</scope>
    <source>
        <strain evidence="4 5">CBS 121175</strain>
    </source>
</reference>
<feature type="compositionally biased region" description="Low complexity" evidence="1">
    <location>
        <begin position="173"/>
        <end position="200"/>
    </location>
</feature>
<feature type="transmembrane region" description="Helical" evidence="2">
    <location>
        <begin position="204"/>
        <end position="229"/>
    </location>
</feature>
<feature type="compositionally biased region" description="Low complexity" evidence="1">
    <location>
        <begin position="246"/>
        <end position="260"/>
    </location>
</feature>
<feature type="signal peptide" evidence="3">
    <location>
        <begin position="1"/>
        <end position="32"/>
    </location>
</feature>
<sequence length="267" mass="28996">MLCPYLSLPWAFNLELRLLILCWLSLAPVVNSLVNVTVERGDEEISYKPRDGWKDVAPGMAISEISGATATLNFTGVAIYYQGWLWSQQIRLVANIDGRPTRRTLNLQDLSADNASSDPTEPVTLLIAEGLPDVAHTLVMTHVDNPDWNRGLIIGSFIYSTDRPPVDSSRNASSTSTEDSGSSSTTNTTTPISPSSSTPPGMNFAVVLPSVLAGLIFIVAIVVLSMYIVERRRRKAHGHGHEKIPSTLSKKSFSSSTTTLGWKSGHS</sequence>
<keyword evidence="5" id="KW-1185">Reference proteome</keyword>
<keyword evidence="2" id="KW-0472">Membrane</keyword>
<accession>A0A5C3KWI7</accession>
<evidence type="ECO:0000313" key="4">
    <source>
        <dbReference type="EMBL" id="TFK24697.1"/>
    </source>
</evidence>